<gene>
    <name evidence="1" type="ORF">SAMN05216259_105164</name>
</gene>
<dbReference type="EMBL" id="FNIE01000005">
    <property type="protein sequence ID" value="SDN67850.1"/>
    <property type="molecule type" value="Genomic_DNA"/>
</dbReference>
<proteinExistence type="predicted"/>
<sequence length="138" mass="15109">MRVRPLPAAQIGVYRRRMDAADWWSIEVMDAEHAGISAASWRAAYEQALSESLVTNGAVGWQWFEHSWGVVLEVSFTREESWRQWRALPGTGAALDAVPDPVAGLLVHRGHGGASGAYVPRTPRVPPAADQVLLPEPT</sequence>
<dbReference type="STRING" id="310781.SAMN05216259_105164"/>
<dbReference type="AlphaFoldDB" id="A0A1H0DCI8"/>
<organism evidence="1 2">
    <name type="scientific">Actinacidiphila guanduensis</name>
    <dbReference type="NCBI Taxonomy" id="310781"/>
    <lineage>
        <taxon>Bacteria</taxon>
        <taxon>Bacillati</taxon>
        <taxon>Actinomycetota</taxon>
        <taxon>Actinomycetes</taxon>
        <taxon>Kitasatosporales</taxon>
        <taxon>Streptomycetaceae</taxon>
        <taxon>Actinacidiphila</taxon>
    </lineage>
</organism>
<evidence type="ECO:0000313" key="2">
    <source>
        <dbReference type="Proteomes" id="UP000199341"/>
    </source>
</evidence>
<dbReference type="Proteomes" id="UP000199341">
    <property type="component" value="Unassembled WGS sequence"/>
</dbReference>
<accession>A0A1H0DCI8</accession>
<reference evidence="1 2" key="1">
    <citation type="submission" date="2016-10" db="EMBL/GenBank/DDBJ databases">
        <authorList>
            <person name="de Groot N.N."/>
        </authorList>
    </citation>
    <scope>NUCLEOTIDE SEQUENCE [LARGE SCALE GENOMIC DNA]</scope>
    <source>
        <strain evidence="1 2">CGMCC 4.2022</strain>
    </source>
</reference>
<name>A0A1H0DCI8_9ACTN</name>
<evidence type="ECO:0008006" key="3">
    <source>
        <dbReference type="Google" id="ProtNLM"/>
    </source>
</evidence>
<keyword evidence="2" id="KW-1185">Reference proteome</keyword>
<protein>
    <recommendedName>
        <fullName evidence="3">DUF4188 domain-containing protein</fullName>
    </recommendedName>
</protein>
<evidence type="ECO:0000313" key="1">
    <source>
        <dbReference type="EMBL" id="SDN67850.1"/>
    </source>
</evidence>